<sequence length="62" mass="6791">MLRIRAGFRAVKASFDCRCILQIGIVLICRSSLGKALLCQGRAVYLDFGADTLEFADVIAKI</sequence>
<organism evidence="1 2">
    <name type="scientific">Burkholderia reimsis</name>
    <dbReference type="NCBI Taxonomy" id="2234132"/>
    <lineage>
        <taxon>Bacteria</taxon>
        <taxon>Pseudomonadati</taxon>
        <taxon>Pseudomonadota</taxon>
        <taxon>Betaproteobacteria</taxon>
        <taxon>Burkholderiales</taxon>
        <taxon>Burkholderiaceae</taxon>
        <taxon>Burkholderia</taxon>
    </lineage>
</organism>
<evidence type="ECO:0000313" key="1">
    <source>
        <dbReference type="EMBL" id="RBB34025.1"/>
    </source>
</evidence>
<name>A0A365QKM4_9BURK</name>
<protein>
    <submittedName>
        <fullName evidence="1">Uncharacterized protein</fullName>
    </submittedName>
</protein>
<dbReference type="AlphaFoldDB" id="A0A365QKM4"/>
<dbReference type="EMBL" id="QMFZ01000039">
    <property type="protein sequence ID" value="RBB34025.1"/>
    <property type="molecule type" value="Genomic_DNA"/>
</dbReference>
<evidence type="ECO:0000313" key="2">
    <source>
        <dbReference type="Proteomes" id="UP000252458"/>
    </source>
</evidence>
<comment type="caution">
    <text evidence="1">The sequence shown here is derived from an EMBL/GenBank/DDBJ whole genome shotgun (WGS) entry which is preliminary data.</text>
</comment>
<gene>
    <name evidence="1" type="ORF">DPV79_32925</name>
</gene>
<reference evidence="1 2" key="1">
    <citation type="submission" date="2018-06" db="EMBL/GenBank/DDBJ databases">
        <title>Draft genome sequence of Burkholderia reimsis strain BE51 isolated from a French agricultural soil.</title>
        <authorList>
            <person name="Esmaeel Q."/>
        </authorList>
    </citation>
    <scope>NUCLEOTIDE SEQUENCE [LARGE SCALE GENOMIC DNA]</scope>
    <source>
        <strain evidence="1 2">BE51</strain>
    </source>
</reference>
<keyword evidence="2" id="KW-1185">Reference proteome</keyword>
<dbReference type="Proteomes" id="UP000252458">
    <property type="component" value="Unassembled WGS sequence"/>
</dbReference>
<accession>A0A365QKM4</accession>
<proteinExistence type="predicted"/>